<evidence type="ECO:0000259" key="1">
    <source>
        <dbReference type="PROSITE" id="PS50181"/>
    </source>
</evidence>
<reference evidence="2" key="1">
    <citation type="journal article" date="2020" name="Fungal Divers.">
        <title>Resolving the Mortierellaceae phylogeny through synthesis of multi-gene phylogenetics and phylogenomics.</title>
        <authorList>
            <person name="Vandepol N."/>
            <person name="Liber J."/>
            <person name="Desiro A."/>
            <person name="Na H."/>
            <person name="Kennedy M."/>
            <person name="Barry K."/>
            <person name="Grigoriev I.V."/>
            <person name="Miller A.N."/>
            <person name="O'Donnell K."/>
            <person name="Stajich J.E."/>
            <person name="Bonito G."/>
        </authorList>
    </citation>
    <scope>NUCLEOTIDE SEQUENCE</scope>
    <source>
        <strain evidence="2">MES-2147</strain>
    </source>
</reference>
<organism evidence="2 3">
    <name type="scientific">Modicella reniformis</name>
    <dbReference type="NCBI Taxonomy" id="1440133"/>
    <lineage>
        <taxon>Eukaryota</taxon>
        <taxon>Fungi</taxon>
        <taxon>Fungi incertae sedis</taxon>
        <taxon>Mucoromycota</taxon>
        <taxon>Mortierellomycotina</taxon>
        <taxon>Mortierellomycetes</taxon>
        <taxon>Mortierellales</taxon>
        <taxon>Mortierellaceae</taxon>
        <taxon>Modicella</taxon>
    </lineage>
</organism>
<dbReference type="OrthoDB" id="2404831at2759"/>
<comment type="caution">
    <text evidence="2">The sequence shown here is derived from an EMBL/GenBank/DDBJ whole genome shotgun (WGS) entry which is preliminary data.</text>
</comment>
<keyword evidence="3" id="KW-1185">Reference proteome</keyword>
<dbReference type="EMBL" id="JAAAHW010010077">
    <property type="protein sequence ID" value="KAF9931103.1"/>
    <property type="molecule type" value="Genomic_DNA"/>
</dbReference>
<dbReference type="SMART" id="SM00256">
    <property type="entry name" value="FBOX"/>
    <property type="match status" value="1"/>
</dbReference>
<dbReference type="AlphaFoldDB" id="A0A9P6IKD5"/>
<evidence type="ECO:0000313" key="3">
    <source>
        <dbReference type="Proteomes" id="UP000749646"/>
    </source>
</evidence>
<sequence length="298" mass="32834">MASPSDLSALGLILERVIEASVAKAVAKAMAHTSGSVTMTPKSSNGSFTLLQYVGIEKRVPFEVWVRILQYLYPSQLSRVSMVCRTLYEIVSELAIWPEIYTKAHPDNKNHLIGGIKPTPGKNPRKLFMHYLCAEGLQICELCYSVYSGSDVSKDRLAFFPLPIHVWRVRAFLMTVQFLPFSPKRPTDWTIRLCLVCRKAVFAHCPESVPKGAVGSVFVVSKLAAKYNLTGLEIRPGYNSFQDVAIYEEPVLVLARLRYGGDIGIAAAAPGSSTAAIISMESRLEEICRGLTITSMDG</sequence>
<dbReference type="SUPFAM" id="SSF81383">
    <property type="entry name" value="F-box domain"/>
    <property type="match status" value="1"/>
</dbReference>
<gene>
    <name evidence="2" type="ORF">BGZ65_005052</name>
</gene>
<dbReference type="Gene3D" id="1.20.1280.50">
    <property type="match status" value="1"/>
</dbReference>
<dbReference type="PROSITE" id="PS50181">
    <property type="entry name" value="FBOX"/>
    <property type="match status" value="1"/>
</dbReference>
<proteinExistence type="predicted"/>
<accession>A0A9P6IKD5</accession>
<dbReference type="InterPro" id="IPR036047">
    <property type="entry name" value="F-box-like_dom_sf"/>
</dbReference>
<dbReference type="Proteomes" id="UP000749646">
    <property type="component" value="Unassembled WGS sequence"/>
</dbReference>
<dbReference type="Pfam" id="PF12937">
    <property type="entry name" value="F-box-like"/>
    <property type="match status" value="1"/>
</dbReference>
<feature type="domain" description="F-box" evidence="1">
    <location>
        <begin position="54"/>
        <end position="100"/>
    </location>
</feature>
<protein>
    <recommendedName>
        <fullName evidence="1">F-box domain-containing protein</fullName>
    </recommendedName>
</protein>
<dbReference type="InterPro" id="IPR001810">
    <property type="entry name" value="F-box_dom"/>
</dbReference>
<name>A0A9P6IKD5_9FUNG</name>
<evidence type="ECO:0000313" key="2">
    <source>
        <dbReference type="EMBL" id="KAF9931103.1"/>
    </source>
</evidence>